<organism evidence="7 8">
    <name type="scientific">Caenorhabditis japonica</name>
    <dbReference type="NCBI Taxonomy" id="281687"/>
    <lineage>
        <taxon>Eukaryota</taxon>
        <taxon>Metazoa</taxon>
        <taxon>Ecdysozoa</taxon>
        <taxon>Nematoda</taxon>
        <taxon>Chromadorea</taxon>
        <taxon>Rhabditida</taxon>
        <taxon>Rhabditina</taxon>
        <taxon>Rhabditomorpha</taxon>
        <taxon>Rhabditoidea</taxon>
        <taxon>Rhabditidae</taxon>
        <taxon>Peloderinae</taxon>
        <taxon>Caenorhabditis</taxon>
    </lineage>
</organism>
<comment type="subcellular location">
    <subcellularLocation>
        <location evidence="1">Secreted</location>
    </subcellularLocation>
</comment>
<accession>A0A8R1HN30</accession>
<name>A0A8R1HN30_CAEJA</name>
<sequence length="106" mass="11778">MIPLILCLLITAYAHAAPSYVFEAIAVQNEADYQRSAISIPIPVPATVLAEPHDVQKCARFLFDRVHELCHDKCTVNRVELSTLNCAMKLSNEEFVQMCCPTGLKS</sequence>
<keyword evidence="3" id="KW-0964">Secreted</keyword>
<evidence type="ECO:0000256" key="1">
    <source>
        <dbReference type="ARBA" id="ARBA00004613"/>
    </source>
</evidence>
<reference evidence="7" key="2">
    <citation type="submission" date="2022-06" db="UniProtKB">
        <authorList>
            <consortium name="EnsemblMetazoa"/>
        </authorList>
    </citation>
    <scope>IDENTIFICATION</scope>
    <source>
        <strain evidence="7">DF5081</strain>
    </source>
</reference>
<dbReference type="EnsemblMetazoa" id="CJA06692.1">
    <property type="protein sequence ID" value="CJA06692.1"/>
    <property type="gene ID" value="WBGene00125896"/>
</dbReference>
<dbReference type="PANTHER" id="PTHR33893">
    <property type="entry name" value="INSULIN RELATED-RELATED-RELATED"/>
    <property type="match status" value="1"/>
</dbReference>
<dbReference type="InterPro" id="IPR003235">
    <property type="entry name" value="Nem_insulin-like_b-type"/>
</dbReference>
<dbReference type="Proteomes" id="UP000005237">
    <property type="component" value="Unassembled WGS sequence"/>
</dbReference>
<dbReference type="PANTHER" id="PTHR33893:SF14">
    <property type="entry name" value="INSULIN RELATED"/>
    <property type="match status" value="1"/>
</dbReference>
<dbReference type="GO" id="GO:0005576">
    <property type="term" value="C:extracellular region"/>
    <property type="evidence" value="ECO:0007669"/>
    <property type="project" value="UniProtKB-SubCell"/>
</dbReference>
<comment type="similarity">
    <text evidence="2">Belongs to the insulin family.</text>
</comment>
<evidence type="ECO:0000256" key="2">
    <source>
        <dbReference type="ARBA" id="ARBA00009034"/>
    </source>
</evidence>
<evidence type="ECO:0000256" key="5">
    <source>
        <dbReference type="ARBA" id="ARBA00023157"/>
    </source>
</evidence>
<evidence type="ECO:0000313" key="7">
    <source>
        <dbReference type="EnsemblMetazoa" id="CJA06692.1"/>
    </source>
</evidence>
<keyword evidence="8" id="KW-1185">Reference proteome</keyword>
<evidence type="ECO:0000256" key="3">
    <source>
        <dbReference type="ARBA" id="ARBA00022525"/>
    </source>
</evidence>
<proteinExistence type="inferred from homology"/>
<evidence type="ECO:0000256" key="6">
    <source>
        <dbReference type="SAM" id="SignalP"/>
    </source>
</evidence>
<keyword evidence="4 6" id="KW-0732">Signal</keyword>
<evidence type="ECO:0000313" key="8">
    <source>
        <dbReference type="Proteomes" id="UP000005237"/>
    </source>
</evidence>
<reference evidence="8" key="1">
    <citation type="submission" date="2010-08" db="EMBL/GenBank/DDBJ databases">
        <authorList>
            <consortium name="Caenorhabditis japonica Sequencing Consortium"/>
            <person name="Wilson R.K."/>
        </authorList>
    </citation>
    <scope>NUCLEOTIDE SEQUENCE [LARGE SCALE GENOMIC DNA]</scope>
    <source>
        <strain evidence="8">DF5081</strain>
    </source>
</reference>
<dbReference type="AlphaFoldDB" id="A0A8R1HN30"/>
<dbReference type="Pfam" id="PF03488">
    <property type="entry name" value="Ins_beta"/>
    <property type="match status" value="1"/>
</dbReference>
<feature type="signal peptide" evidence="6">
    <location>
        <begin position="1"/>
        <end position="16"/>
    </location>
</feature>
<keyword evidence="5" id="KW-1015">Disulfide bond</keyword>
<dbReference type="GO" id="GO:0005179">
    <property type="term" value="F:hormone activity"/>
    <property type="evidence" value="ECO:0007669"/>
    <property type="project" value="InterPro"/>
</dbReference>
<dbReference type="InterPro" id="IPR052335">
    <property type="entry name" value="Insulin-like_regulatory"/>
</dbReference>
<evidence type="ECO:0000256" key="4">
    <source>
        <dbReference type="ARBA" id="ARBA00022729"/>
    </source>
</evidence>
<dbReference type="Gene3D" id="1.10.100.10">
    <property type="entry name" value="Insulin-like"/>
    <property type="match status" value="1"/>
</dbReference>
<feature type="chain" id="PRO_5035882037" evidence="6">
    <location>
        <begin position="17"/>
        <end position="106"/>
    </location>
</feature>
<protein>
    <submittedName>
        <fullName evidence="7">Uncharacterized protein</fullName>
    </submittedName>
</protein>